<keyword evidence="2" id="KW-1185">Reference proteome</keyword>
<accession>E9G9Q7</accession>
<gene>
    <name evidence="1" type="ORF">DAPPUDRAFT_239634</name>
</gene>
<evidence type="ECO:0000313" key="1">
    <source>
        <dbReference type="EMBL" id="EFX83843.1"/>
    </source>
</evidence>
<evidence type="ECO:0000313" key="2">
    <source>
        <dbReference type="Proteomes" id="UP000000305"/>
    </source>
</evidence>
<proteinExistence type="predicted"/>
<name>E9G9Q7_DAPPU</name>
<dbReference type="EMBL" id="GL732536">
    <property type="protein sequence ID" value="EFX83843.1"/>
    <property type="molecule type" value="Genomic_DNA"/>
</dbReference>
<reference evidence="1 2" key="1">
    <citation type="journal article" date="2011" name="Science">
        <title>The ecoresponsive genome of Daphnia pulex.</title>
        <authorList>
            <person name="Colbourne J.K."/>
            <person name="Pfrender M.E."/>
            <person name="Gilbert D."/>
            <person name="Thomas W.K."/>
            <person name="Tucker A."/>
            <person name="Oakley T.H."/>
            <person name="Tokishita S."/>
            <person name="Aerts A."/>
            <person name="Arnold G.J."/>
            <person name="Basu M.K."/>
            <person name="Bauer D.J."/>
            <person name="Caceres C.E."/>
            <person name="Carmel L."/>
            <person name="Casola C."/>
            <person name="Choi J.H."/>
            <person name="Detter J.C."/>
            <person name="Dong Q."/>
            <person name="Dusheyko S."/>
            <person name="Eads B.D."/>
            <person name="Frohlich T."/>
            <person name="Geiler-Samerotte K.A."/>
            <person name="Gerlach D."/>
            <person name="Hatcher P."/>
            <person name="Jogdeo S."/>
            <person name="Krijgsveld J."/>
            <person name="Kriventseva E.V."/>
            <person name="Kultz D."/>
            <person name="Laforsch C."/>
            <person name="Lindquist E."/>
            <person name="Lopez J."/>
            <person name="Manak J.R."/>
            <person name="Muller J."/>
            <person name="Pangilinan J."/>
            <person name="Patwardhan R.P."/>
            <person name="Pitluck S."/>
            <person name="Pritham E.J."/>
            <person name="Rechtsteiner A."/>
            <person name="Rho M."/>
            <person name="Rogozin I.B."/>
            <person name="Sakarya O."/>
            <person name="Salamov A."/>
            <person name="Schaack S."/>
            <person name="Shapiro H."/>
            <person name="Shiga Y."/>
            <person name="Skalitzky C."/>
            <person name="Smith Z."/>
            <person name="Souvorov A."/>
            <person name="Sung W."/>
            <person name="Tang Z."/>
            <person name="Tsuchiya D."/>
            <person name="Tu H."/>
            <person name="Vos H."/>
            <person name="Wang M."/>
            <person name="Wolf Y.I."/>
            <person name="Yamagata H."/>
            <person name="Yamada T."/>
            <person name="Ye Y."/>
            <person name="Shaw J.R."/>
            <person name="Andrews J."/>
            <person name="Crease T.J."/>
            <person name="Tang H."/>
            <person name="Lucas S.M."/>
            <person name="Robertson H.M."/>
            <person name="Bork P."/>
            <person name="Koonin E.V."/>
            <person name="Zdobnov E.M."/>
            <person name="Grigoriev I.V."/>
            <person name="Lynch M."/>
            <person name="Boore J.L."/>
        </authorList>
    </citation>
    <scope>NUCLEOTIDE SEQUENCE [LARGE SCALE GENOMIC DNA]</scope>
</reference>
<dbReference type="Proteomes" id="UP000000305">
    <property type="component" value="Unassembled WGS sequence"/>
</dbReference>
<organism evidence="1 2">
    <name type="scientific">Daphnia pulex</name>
    <name type="common">Water flea</name>
    <dbReference type="NCBI Taxonomy" id="6669"/>
    <lineage>
        <taxon>Eukaryota</taxon>
        <taxon>Metazoa</taxon>
        <taxon>Ecdysozoa</taxon>
        <taxon>Arthropoda</taxon>
        <taxon>Crustacea</taxon>
        <taxon>Branchiopoda</taxon>
        <taxon>Diplostraca</taxon>
        <taxon>Cladocera</taxon>
        <taxon>Anomopoda</taxon>
        <taxon>Daphniidae</taxon>
        <taxon>Daphnia</taxon>
    </lineage>
</organism>
<dbReference type="AlphaFoldDB" id="E9G9Q7"/>
<dbReference type="KEGG" id="dpx:DAPPUDRAFT_239634"/>
<dbReference type="HOGENOM" id="CLU_2529702_0_0_1"/>
<sequence>MEIESLSLSFKAAGVLLIVQLVLSSVVSLWAEKRGTVNPQKIQTYPPLSLYALLSAYLRPDVDDVTKHRLVQYVFMDLTWIYGP</sequence>
<dbReference type="InParanoid" id="E9G9Q7"/>
<protein>
    <submittedName>
        <fullName evidence="1">Uncharacterized protein</fullName>
    </submittedName>
</protein>